<evidence type="ECO:0000313" key="2">
    <source>
        <dbReference type="EMBL" id="CAK4034549.1"/>
    </source>
</evidence>
<reference evidence="2" key="1">
    <citation type="submission" date="2023-11" db="EMBL/GenBank/DDBJ databases">
        <authorList>
            <person name="Alioto T."/>
            <person name="Alioto T."/>
            <person name="Gomez Garrido J."/>
        </authorList>
    </citation>
    <scope>NUCLEOTIDE SEQUENCE</scope>
</reference>
<dbReference type="SUPFAM" id="SSF52266">
    <property type="entry name" value="SGNH hydrolase"/>
    <property type="match status" value="1"/>
</dbReference>
<proteinExistence type="predicted"/>
<dbReference type="Pfam" id="PF00657">
    <property type="entry name" value="Lipase_GDSL"/>
    <property type="match status" value="1"/>
</dbReference>
<dbReference type="AlphaFoldDB" id="A0AAI8Z8S5"/>
<dbReference type="PANTHER" id="PTHR45648">
    <property type="entry name" value="GDSL LIPASE/ACYLHYDROLASE FAMILY PROTEIN (AFU_ORTHOLOGUE AFUA_4G14700)"/>
    <property type="match status" value="1"/>
</dbReference>
<sequence>MRSSLLYEIIPYRLSNKHPALGSTRGPYTAFSHRGTHFHGLEAIENIFIFGDSWTSTGFEENGEQPSIANPFGNPEYPGATATNGPNWVGYLTAVQNITLVKTFNFAYGGSTVDLELIHPDVPALRDLKYQINEQYLAYYVNAEPRPLDWSPENTLFIVWIGLNDIHNANNETAKSFAKAFEEFAKDVDILYQSGARNLLFLNIPPIDRSPLAPRMDLVREWKQWVSEWNTNLTSLTTNFTETYPDATGVVFDTFEMFNDMIDYPCTFEQSCGFEDVNTFCNYYVFGAKEWNHKDPHCDKSIDKYLWMNDLHPTTPVFNVTAQEIVRVMTSLGA</sequence>
<keyword evidence="1" id="KW-0378">Hydrolase</keyword>
<dbReference type="InterPro" id="IPR051058">
    <property type="entry name" value="GDSL_Est/Lipase"/>
</dbReference>
<dbReference type="EMBL" id="CAVMBE010000123">
    <property type="protein sequence ID" value="CAK4034549.1"/>
    <property type="molecule type" value="Genomic_DNA"/>
</dbReference>
<comment type="caution">
    <text evidence="2">The sequence shown here is derived from an EMBL/GenBank/DDBJ whole genome shotgun (WGS) entry which is preliminary data.</text>
</comment>
<dbReference type="Gene3D" id="3.40.50.1110">
    <property type="entry name" value="SGNH hydrolase"/>
    <property type="match status" value="1"/>
</dbReference>
<protein>
    <submittedName>
        <fullName evidence="2">Carbohydrate esterase family 16</fullName>
    </submittedName>
</protein>
<evidence type="ECO:0000313" key="3">
    <source>
        <dbReference type="Proteomes" id="UP001296104"/>
    </source>
</evidence>
<name>A0AAI8Z8S5_9PEZI</name>
<dbReference type="PANTHER" id="PTHR45648:SF22">
    <property type="entry name" value="GDSL LIPASE_ACYLHYDROLASE FAMILY PROTEIN (AFU_ORTHOLOGUE AFUA_4G14700)"/>
    <property type="match status" value="1"/>
</dbReference>
<dbReference type="GO" id="GO:0016788">
    <property type="term" value="F:hydrolase activity, acting on ester bonds"/>
    <property type="evidence" value="ECO:0007669"/>
    <property type="project" value="InterPro"/>
</dbReference>
<dbReference type="Proteomes" id="UP001296104">
    <property type="component" value="Unassembled WGS sequence"/>
</dbReference>
<keyword evidence="3" id="KW-1185">Reference proteome</keyword>
<dbReference type="CDD" id="cd01846">
    <property type="entry name" value="fatty_acyltransferase_like"/>
    <property type="match status" value="1"/>
</dbReference>
<accession>A0AAI8Z8S5</accession>
<organism evidence="2 3">
    <name type="scientific">Lecanosticta acicola</name>
    <dbReference type="NCBI Taxonomy" id="111012"/>
    <lineage>
        <taxon>Eukaryota</taxon>
        <taxon>Fungi</taxon>
        <taxon>Dikarya</taxon>
        <taxon>Ascomycota</taxon>
        <taxon>Pezizomycotina</taxon>
        <taxon>Dothideomycetes</taxon>
        <taxon>Dothideomycetidae</taxon>
        <taxon>Mycosphaerellales</taxon>
        <taxon>Mycosphaerellaceae</taxon>
        <taxon>Lecanosticta</taxon>
    </lineage>
</organism>
<dbReference type="InterPro" id="IPR001087">
    <property type="entry name" value="GDSL"/>
</dbReference>
<gene>
    <name evidence="2" type="ORF">LECACI_7A009707</name>
</gene>
<evidence type="ECO:0000256" key="1">
    <source>
        <dbReference type="ARBA" id="ARBA00022801"/>
    </source>
</evidence>
<dbReference type="InterPro" id="IPR036514">
    <property type="entry name" value="SGNH_hydro_sf"/>
</dbReference>